<name>A0A2S5RH60_9MOLU</name>
<gene>
    <name evidence="1" type="ORF">MCORR_v1c02710</name>
</gene>
<dbReference type="RefSeq" id="WP_104207817.1">
    <property type="nucleotide sequence ID" value="NZ_PHNF01000001.1"/>
</dbReference>
<accession>A0A2S5RH60</accession>
<dbReference type="Proteomes" id="UP000239785">
    <property type="component" value="Unassembled WGS sequence"/>
</dbReference>
<sequence length="223" mass="26760">MLEWLPKSKYSQQKKQITTWFSERVKKQIEQEFNVNCFIYLTGSGKRKLVLHNDGVFDLDFQIWLSQSKKRKPNQNFEPEKIKLFIFNAFKEMLEKPEFWKLEDSTTAITMKKLNEKISGGIEYSYDLVVVFKHPKTSESQVIKRTKNGSKFNYIWNKLSNEANDFEIKVKKIKELHMWKDLRDIYKNKKITNLKNTSKTEYVPKKSYQLYIESVNEVFDKIQ</sequence>
<comment type="caution">
    <text evidence="1">The sequence shown here is derived from an EMBL/GenBank/DDBJ whole genome shotgun (WGS) entry which is preliminary data.</text>
</comment>
<evidence type="ECO:0008006" key="3">
    <source>
        <dbReference type="Google" id="ProtNLM"/>
    </source>
</evidence>
<protein>
    <recommendedName>
        <fullName evidence="3">Nucleotidyltransferase</fullName>
    </recommendedName>
</protein>
<reference evidence="1 2" key="1">
    <citation type="submission" date="2017-11" db="EMBL/GenBank/DDBJ databases">
        <title>Genome sequence of Mesoplasma corruscae ELCA-2 (ATCC 49579).</title>
        <authorList>
            <person name="Lo W.-S."/>
            <person name="Kuo C.-H."/>
        </authorList>
    </citation>
    <scope>NUCLEOTIDE SEQUENCE [LARGE SCALE GENOMIC DNA]</scope>
    <source>
        <strain evidence="1 2">ELCA-2</strain>
    </source>
</reference>
<keyword evidence="2" id="KW-1185">Reference proteome</keyword>
<organism evidence="1 2">
    <name type="scientific">Mesoplasma corruscae</name>
    <dbReference type="NCBI Taxonomy" id="216874"/>
    <lineage>
        <taxon>Bacteria</taxon>
        <taxon>Bacillati</taxon>
        <taxon>Mycoplasmatota</taxon>
        <taxon>Mollicutes</taxon>
        <taxon>Entomoplasmatales</taxon>
        <taxon>Entomoplasmataceae</taxon>
        <taxon>Mesoplasma</taxon>
    </lineage>
</organism>
<dbReference type="EMBL" id="PHNF01000001">
    <property type="protein sequence ID" value="PPE06640.1"/>
    <property type="molecule type" value="Genomic_DNA"/>
</dbReference>
<evidence type="ECO:0000313" key="1">
    <source>
        <dbReference type="EMBL" id="PPE06640.1"/>
    </source>
</evidence>
<evidence type="ECO:0000313" key="2">
    <source>
        <dbReference type="Proteomes" id="UP000239785"/>
    </source>
</evidence>
<proteinExistence type="predicted"/>
<dbReference type="OrthoDB" id="1654075at2"/>
<dbReference type="AlphaFoldDB" id="A0A2S5RH60"/>